<reference evidence="1 2" key="1">
    <citation type="submission" date="2015-11" db="EMBL/GenBank/DDBJ databases">
        <title>Solirubrum puertoriconensis gen. nov. an environmental bacteria isolated in Puerto Rico.</title>
        <authorList>
            <person name="Cuebas-Irizarry M.F."/>
            <person name="Montalvo-Rodriguez R."/>
        </authorList>
    </citation>
    <scope>NUCLEOTIDE SEQUENCE [LARGE SCALE GENOMIC DNA]</scope>
    <source>
        <strain evidence="1 2">MC1A</strain>
    </source>
</reference>
<dbReference type="Proteomes" id="UP000054223">
    <property type="component" value="Unassembled WGS sequence"/>
</dbReference>
<evidence type="ECO:0000313" key="2">
    <source>
        <dbReference type="Proteomes" id="UP000054223"/>
    </source>
</evidence>
<evidence type="ECO:0000313" key="1">
    <source>
        <dbReference type="EMBL" id="KUG09065.1"/>
    </source>
</evidence>
<dbReference type="EMBL" id="LNAL01000005">
    <property type="protein sequence ID" value="KUG09065.1"/>
    <property type="molecule type" value="Genomic_DNA"/>
</dbReference>
<protein>
    <submittedName>
        <fullName evidence="1">Uncharacterized protein</fullName>
    </submittedName>
</protein>
<organism evidence="1 2">
    <name type="scientific">Solirubrum puertoriconensis</name>
    <dbReference type="NCBI Taxonomy" id="1751427"/>
    <lineage>
        <taxon>Bacteria</taxon>
        <taxon>Pseudomonadati</taxon>
        <taxon>Bacteroidota</taxon>
        <taxon>Cytophagia</taxon>
        <taxon>Cytophagales</taxon>
    </lineage>
</organism>
<name>A0A9X0L5U7_SOLP1</name>
<dbReference type="AlphaFoldDB" id="A0A9X0L5U7"/>
<keyword evidence="2" id="KW-1185">Reference proteome</keyword>
<comment type="caution">
    <text evidence="1">The sequence shown here is derived from an EMBL/GenBank/DDBJ whole genome shotgun (WGS) entry which is preliminary data.</text>
</comment>
<proteinExistence type="predicted"/>
<gene>
    <name evidence="1" type="ORF">ASU33_19785</name>
</gene>
<sequence length="186" mass="21292">MEGQSFMQTGLQATMKGLEAKANVLIDKGVVEQTLTKTYSQQNMLLHKEWYEGLLRISQAVRSYRRVQHIFERQAAMIKIYSDYITRFTTDKHLSPQQRAAIVRAYAGLLEEGAGMLAELKVVVNPVGAKMTDAERLELIDALDERVTHHYDLLVYFTRRSLALSRQQAVRAADRRMVEKLYGLAE</sequence>
<accession>A0A9X0L5U7</accession>